<name>A0A4R5A903_9ACTN</name>
<dbReference type="OrthoDB" id="9796766at2"/>
<protein>
    <submittedName>
        <fullName evidence="1">Uncharacterized protein</fullName>
    </submittedName>
</protein>
<accession>A0A4R5A903</accession>
<gene>
    <name evidence="1" type="ORF">E1262_17035</name>
</gene>
<dbReference type="RefSeq" id="WP_132104340.1">
    <property type="nucleotide sequence ID" value="NZ_SMLB01000023.1"/>
</dbReference>
<evidence type="ECO:0000313" key="2">
    <source>
        <dbReference type="Proteomes" id="UP000295217"/>
    </source>
</evidence>
<sequence length="76" mass="8513">MRTTGSLHRRPSADSWTLALCGSPLPSISHRTGVARRGPTMSYCRRDEPQQLDQAAHVREAVYHRLSPAARFILDV</sequence>
<dbReference type="Proteomes" id="UP000295217">
    <property type="component" value="Unassembled WGS sequence"/>
</dbReference>
<comment type="caution">
    <text evidence="1">The sequence shown here is derived from an EMBL/GenBank/DDBJ whole genome shotgun (WGS) entry which is preliminary data.</text>
</comment>
<reference evidence="1 2" key="1">
    <citation type="submission" date="2019-02" db="EMBL/GenBank/DDBJ databases">
        <title>Draft genome sequences of novel Actinobacteria.</title>
        <authorList>
            <person name="Sahin N."/>
            <person name="Ay H."/>
            <person name="Saygin H."/>
        </authorList>
    </citation>
    <scope>NUCLEOTIDE SEQUENCE [LARGE SCALE GENOMIC DNA]</scope>
    <source>
        <strain evidence="1 2">8K307</strain>
    </source>
</reference>
<dbReference type="AlphaFoldDB" id="A0A4R5A903"/>
<organism evidence="1 2">
    <name type="scientific">Jiangella aurantiaca</name>
    <dbReference type="NCBI Taxonomy" id="2530373"/>
    <lineage>
        <taxon>Bacteria</taxon>
        <taxon>Bacillati</taxon>
        <taxon>Actinomycetota</taxon>
        <taxon>Actinomycetes</taxon>
        <taxon>Jiangellales</taxon>
        <taxon>Jiangellaceae</taxon>
        <taxon>Jiangella</taxon>
    </lineage>
</organism>
<evidence type="ECO:0000313" key="1">
    <source>
        <dbReference type="EMBL" id="TDD68105.1"/>
    </source>
</evidence>
<proteinExistence type="predicted"/>
<keyword evidence="2" id="KW-1185">Reference proteome</keyword>
<dbReference type="EMBL" id="SMLB01000023">
    <property type="protein sequence ID" value="TDD68105.1"/>
    <property type="molecule type" value="Genomic_DNA"/>
</dbReference>